<name>A0AAD9QKM3_ACRCE</name>
<evidence type="ECO:0000313" key="2">
    <source>
        <dbReference type="EMBL" id="KAK2562946.1"/>
    </source>
</evidence>
<organism evidence="3 4">
    <name type="scientific">Acropora cervicornis</name>
    <name type="common">Staghorn coral</name>
    <dbReference type="NCBI Taxonomy" id="6130"/>
    <lineage>
        <taxon>Eukaryota</taxon>
        <taxon>Metazoa</taxon>
        <taxon>Cnidaria</taxon>
        <taxon>Anthozoa</taxon>
        <taxon>Hexacorallia</taxon>
        <taxon>Scleractinia</taxon>
        <taxon>Astrocoeniina</taxon>
        <taxon>Acroporidae</taxon>
        <taxon>Acropora</taxon>
    </lineage>
</organism>
<keyword evidence="4" id="KW-1185">Reference proteome</keyword>
<sequence>MTLATKFMILIVFLVLVHNAVCSHFRGGTFTYTPVNPSDPANTTCHGKKGGNNRTVVQQVERLRPLAILLEEYSNFFCRGSEIVEI</sequence>
<protein>
    <recommendedName>
        <fullName evidence="5">Secreted protein</fullName>
    </recommendedName>
</protein>
<proteinExistence type="predicted"/>
<dbReference type="EMBL" id="JARQWQ010000027">
    <property type="protein sequence ID" value="KAK2562947.1"/>
    <property type="molecule type" value="Genomic_DNA"/>
</dbReference>
<reference evidence="3" key="1">
    <citation type="journal article" date="2023" name="G3 (Bethesda)">
        <title>Whole genome assembly and annotation of the endangered Caribbean coral Acropora cervicornis.</title>
        <authorList>
            <person name="Selwyn J.D."/>
            <person name="Vollmer S.V."/>
        </authorList>
    </citation>
    <scope>NUCLEOTIDE SEQUENCE</scope>
    <source>
        <strain evidence="3">K2</strain>
    </source>
</reference>
<dbReference type="Proteomes" id="UP001249851">
    <property type="component" value="Unassembled WGS sequence"/>
</dbReference>
<evidence type="ECO:0000313" key="3">
    <source>
        <dbReference type="EMBL" id="KAK2562947.1"/>
    </source>
</evidence>
<accession>A0AAD9QKM3</accession>
<evidence type="ECO:0008006" key="5">
    <source>
        <dbReference type="Google" id="ProtNLM"/>
    </source>
</evidence>
<feature type="chain" id="PRO_5042442556" description="Secreted protein" evidence="1">
    <location>
        <begin position="23"/>
        <end position="86"/>
    </location>
</feature>
<feature type="signal peptide" evidence="1">
    <location>
        <begin position="1"/>
        <end position="22"/>
    </location>
</feature>
<evidence type="ECO:0000313" key="4">
    <source>
        <dbReference type="Proteomes" id="UP001249851"/>
    </source>
</evidence>
<dbReference type="EMBL" id="JARQWQ010000027">
    <property type="protein sequence ID" value="KAK2562946.1"/>
    <property type="molecule type" value="Genomic_DNA"/>
</dbReference>
<gene>
    <name evidence="2" type="ORF">P5673_013929</name>
    <name evidence="3" type="ORF">P5673_013930</name>
</gene>
<reference evidence="3" key="2">
    <citation type="journal article" date="2023" name="Science">
        <title>Genomic signatures of disease resistance in endangered staghorn corals.</title>
        <authorList>
            <person name="Vollmer S.V."/>
            <person name="Selwyn J.D."/>
            <person name="Despard B.A."/>
            <person name="Roesel C.L."/>
        </authorList>
    </citation>
    <scope>NUCLEOTIDE SEQUENCE</scope>
    <source>
        <strain evidence="3">K2</strain>
    </source>
</reference>
<evidence type="ECO:0000256" key="1">
    <source>
        <dbReference type="SAM" id="SignalP"/>
    </source>
</evidence>
<comment type="caution">
    <text evidence="3">The sequence shown here is derived from an EMBL/GenBank/DDBJ whole genome shotgun (WGS) entry which is preliminary data.</text>
</comment>
<dbReference type="AlphaFoldDB" id="A0AAD9QKM3"/>
<keyword evidence="1" id="KW-0732">Signal</keyword>